<evidence type="ECO:0000256" key="1">
    <source>
        <dbReference type="SAM" id="MobiDB-lite"/>
    </source>
</evidence>
<dbReference type="GO" id="GO:0008168">
    <property type="term" value="F:methyltransferase activity"/>
    <property type="evidence" value="ECO:0007669"/>
    <property type="project" value="UniProtKB-KW"/>
</dbReference>
<dbReference type="Proteomes" id="UP001564626">
    <property type="component" value="Unassembled WGS sequence"/>
</dbReference>
<dbReference type="Gene3D" id="3.40.50.150">
    <property type="entry name" value="Vaccinia Virus protein VP39"/>
    <property type="match status" value="1"/>
</dbReference>
<evidence type="ECO:0000313" key="3">
    <source>
        <dbReference type="Proteomes" id="UP001564626"/>
    </source>
</evidence>
<name>A0ABV4CT98_9PSEU</name>
<dbReference type="InterPro" id="IPR006764">
    <property type="entry name" value="SAM_dep_MeTrfase_SAV2177_type"/>
</dbReference>
<keyword evidence="2" id="KW-0489">Methyltransferase</keyword>
<dbReference type="InterPro" id="IPR029063">
    <property type="entry name" value="SAM-dependent_MTases_sf"/>
</dbReference>
<keyword evidence="2" id="KW-0808">Transferase</keyword>
<dbReference type="EC" id="2.1.1.-" evidence="2"/>
<comment type="caution">
    <text evidence="2">The sequence shown here is derived from an EMBL/GenBank/DDBJ whole genome shotgun (WGS) entry which is preliminary data.</text>
</comment>
<dbReference type="RefSeq" id="WP_345364205.1">
    <property type="nucleotide sequence ID" value="NZ_BAABII010000010.1"/>
</dbReference>
<reference evidence="2 3" key="1">
    <citation type="submission" date="2024-08" db="EMBL/GenBank/DDBJ databases">
        <title>Genome mining of Saccharopolyspora cebuensis PGLac3 from Nigerian medicinal plant.</title>
        <authorList>
            <person name="Ezeobiora C.E."/>
            <person name="Igbokwe N.H."/>
            <person name="Amin D.H."/>
            <person name="Mendie U.E."/>
        </authorList>
    </citation>
    <scope>NUCLEOTIDE SEQUENCE [LARGE SCALE GENOMIC DNA]</scope>
    <source>
        <strain evidence="2 3">PGLac3</strain>
    </source>
</reference>
<proteinExistence type="predicted"/>
<accession>A0ABV4CT98</accession>
<dbReference type="Pfam" id="PF04672">
    <property type="entry name" value="Methyltransf_19"/>
    <property type="match status" value="1"/>
</dbReference>
<organism evidence="2 3">
    <name type="scientific">Saccharopolyspora cebuensis</name>
    <dbReference type="NCBI Taxonomy" id="418759"/>
    <lineage>
        <taxon>Bacteria</taxon>
        <taxon>Bacillati</taxon>
        <taxon>Actinomycetota</taxon>
        <taxon>Actinomycetes</taxon>
        <taxon>Pseudonocardiales</taxon>
        <taxon>Pseudonocardiaceae</taxon>
        <taxon>Saccharopolyspora</taxon>
    </lineage>
</organism>
<dbReference type="GO" id="GO:0032259">
    <property type="term" value="P:methylation"/>
    <property type="evidence" value="ECO:0007669"/>
    <property type="project" value="UniProtKB-KW"/>
</dbReference>
<evidence type="ECO:0000313" key="2">
    <source>
        <dbReference type="EMBL" id="MEY8043613.1"/>
    </source>
</evidence>
<gene>
    <name evidence="2" type="ORF">AB8O55_29760</name>
</gene>
<feature type="region of interest" description="Disordered" evidence="1">
    <location>
        <begin position="56"/>
        <end position="84"/>
    </location>
</feature>
<protein>
    <submittedName>
        <fullName evidence="2">SAM-dependent methyltransferase</fullName>
        <ecNumber evidence="2">2.1.1.-</ecNumber>
    </submittedName>
</protein>
<keyword evidence="3" id="KW-1185">Reference proteome</keyword>
<dbReference type="EMBL" id="JBGEHV010000112">
    <property type="protein sequence ID" value="MEY8043613.1"/>
    <property type="molecule type" value="Genomic_DNA"/>
</dbReference>
<sequence>MFSHMTGDDFPDEMDQAVAIFNADASDRDAMVLRSRSEITDLLAGFDLLAPGVVHPSQWRPDSAPPPGHDPRNSNFYAAVATPR</sequence>